<evidence type="ECO:0000259" key="1">
    <source>
        <dbReference type="PROSITE" id="PS50878"/>
    </source>
</evidence>
<dbReference type="OrthoDB" id="5920525at2759"/>
<dbReference type="InterPro" id="IPR043502">
    <property type="entry name" value="DNA/RNA_pol_sf"/>
</dbReference>
<sequence length="119" mass="13604">MPDLAGLLIRFRIPKIALWSDIEKAFHCLELNEEDREVVKLIWLKDVNAPISVDNVQYMRFSRVPFGVISSPFLLAATVKHHLESWDDPLADIVKNNSYVDNILVGTETTGEAWKLIKN</sequence>
<dbReference type="PANTHER" id="PTHR47331">
    <property type="entry name" value="PHD-TYPE DOMAIN-CONTAINING PROTEIN"/>
    <property type="match status" value="1"/>
</dbReference>
<dbReference type="InterPro" id="IPR000477">
    <property type="entry name" value="RT_dom"/>
</dbReference>
<proteinExistence type="predicted"/>
<dbReference type="AlphaFoldDB" id="A0A6V7XAC2"/>
<evidence type="ECO:0000313" key="2">
    <source>
        <dbReference type="EMBL" id="CAD2196125.1"/>
    </source>
</evidence>
<dbReference type="SUPFAM" id="SSF56672">
    <property type="entry name" value="DNA/RNA polymerases"/>
    <property type="match status" value="1"/>
</dbReference>
<gene>
    <name evidence="2" type="ORF">MENT_LOCUS49270</name>
</gene>
<reference evidence="2 3" key="1">
    <citation type="submission" date="2020-08" db="EMBL/GenBank/DDBJ databases">
        <authorList>
            <person name="Koutsovoulos G."/>
            <person name="Danchin GJ E."/>
        </authorList>
    </citation>
    <scope>NUCLEOTIDE SEQUENCE [LARGE SCALE GENOMIC DNA]</scope>
</reference>
<protein>
    <recommendedName>
        <fullName evidence="1">Reverse transcriptase domain-containing protein</fullName>
    </recommendedName>
</protein>
<comment type="caution">
    <text evidence="2">The sequence shown here is derived from an EMBL/GenBank/DDBJ whole genome shotgun (WGS) entry which is preliminary data.</text>
</comment>
<dbReference type="EMBL" id="CAJEWN010001279">
    <property type="protein sequence ID" value="CAD2196125.1"/>
    <property type="molecule type" value="Genomic_DNA"/>
</dbReference>
<dbReference type="Proteomes" id="UP000580250">
    <property type="component" value="Unassembled WGS sequence"/>
</dbReference>
<dbReference type="Gene3D" id="3.30.70.270">
    <property type="match status" value="1"/>
</dbReference>
<evidence type="ECO:0000313" key="3">
    <source>
        <dbReference type="Proteomes" id="UP000580250"/>
    </source>
</evidence>
<dbReference type="Pfam" id="PF00078">
    <property type="entry name" value="RVT_1"/>
    <property type="match status" value="1"/>
</dbReference>
<dbReference type="InterPro" id="IPR043128">
    <property type="entry name" value="Rev_trsase/Diguanyl_cyclase"/>
</dbReference>
<feature type="domain" description="Reverse transcriptase" evidence="1">
    <location>
        <begin position="1"/>
        <end position="119"/>
    </location>
</feature>
<accession>A0A6V7XAC2</accession>
<dbReference type="PROSITE" id="PS50878">
    <property type="entry name" value="RT_POL"/>
    <property type="match status" value="1"/>
</dbReference>
<organism evidence="2 3">
    <name type="scientific">Meloidogyne enterolobii</name>
    <name type="common">Root-knot nematode worm</name>
    <name type="synonym">Meloidogyne mayaguensis</name>
    <dbReference type="NCBI Taxonomy" id="390850"/>
    <lineage>
        <taxon>Eukaryota</taxon>
        <taxon>Metazoa</taxon>
        <taxon>Ecdysozoa</taxon>
        <taxon>Nematoda</taxon>
        <taxon>Chromadorea</taxon>
        <taxon>Rhabditida</taxon>
        <taxon>Tylenchina</taxon>
        <taxon>Tylenchomorpha</taxon>
        <taxon>Tylenchoidea</taxon>
        <taxon>Meloidogynidae</taxon>
        <taxon>Meloidogyninae</taxon>
        <taxon>Meloidogyne</taxon>
    </lineage>
</organism>
<dbReference type="Gene3D" id="3.10.10.10">
    <property type="entry name" value="HIV Type 1 Reverse Transcriptase, subunit A, domain 1"/>
    <property type="match status" value="1"/>
</dbReference>
<name>A0A6V7XAC2_MELEN</name>